<dbReference type="EMBL" id="NAQA01000006">
    <property type="protein sequence ID" value="OQM49721.1"/>
    <property type="molecule type" value="Genomic_DNA"/>
</dbReference>
<evidence type="ECO:0000313" key="1">
    <source>
        <dbReference type="EMBL" id="OQM49721.1"/>
    </source>
</evidence>
<accession>A0A1V8PM05</accession>
<reference evidence="1 2" key="1">
    <citation type="submission" date="2017-03" db="EMBL/GenBank/DDBJ databases">
        <title>Maternal inheritance of bifidobacteria.</title>
        <authorList>
            <person name="Lugli G.A."/>
            <person name="Duranti S."/>
            <person name="Milani C."/>
            <person name="Mancabelli L."/>
        </authorList>
    </citation>
    <scope>NUCLEOTIDE SEQUENCE [LARGE SCALE GENOMIC DNA]</scope>
    <source>
        <strain evidence="1 2">1899B</strain>
    </source>
</reference>
<proteinExistence type="predicted"/>
<sequence length="72" mass="7979">MAFIKDFAFCRSALKEFNQKIPIAFAAASIKCLQKSIQYVAASNTSESKVKVAANIFGGIAKQCNRIKTWFD</sequence>
<dbReference type="Proteomes" id="UP000192666">
    <property type="component" value="Unassembled WGS sequence"/>
</dbReference>
<dbReference type="RefSeq" id="WP_080788927.1">
    <property type="nucleotide sequence ID" value="NZ_NAQA01000006.1"/>
</dbReference>
<protein>
    <submittedName>
        <fullName evidence="1">Uncharacterized protein</fullName>
    </submittedName>
</protein>
<gene>
    <name evidence="1" type="ORF">B5782_1470</name>
</gene>
<dbReference type="AlphaFoldDB" id="A0A1V8PM05"/>
<comment type="caution">
    <text evidence="1">The sequence shown here is derived from an EMBL/GenBank/DDBJ whole genome shotgun (WGS) entry which is preliminary data.</text>
</comment>
<organism evidence="1 2">
    <name type="scientific">Bifidobacterium catenulatum</name>
    <dbReference type="NCBI Taxonomy" id="1686"/>
    <lineage>
        <taxon>Bacteria</taxon>
        <taxon>Bacillati</taxon>
        <taxon>Actinomycetota</taxon>
        <taxon>Actinomycetes</taxon>
        <taxon>Bifidobacteriales</taxon>
        <taxon>Bifidobacteriaceae</taxon>
        <taxon>Bifidobacterium</taxon>
    </lineage>
</organism>
<name>A0A1V8PM05_9BIFI</name>
<evidence type="ECO:0000313" key="2">
    <source>
        <dbReference type="Proteomes" id="UP000192666"/>
    </source>
</evidence>